<proteinExistence type="predicted"/>
<dbReference type="AlphaFoldDB" id="A0A842YJD9"/>
<dbReference type="EMBL" id="QKOF01000003">
    <property type="protein sequence ID" value="MBE2899602.1"/>
    <property type="molecule type" value="Genomic_DNA"/>
</dbReference>
<evidence type="ECO:0000313" key="2">
    <source>
        <dbReference type="EMBL" id="MBE2899602.1"/>
    </source>
</evidence>
<name>A0A842YJD9_METTF</name>
<gene>
    <name evidence="2" type="ORF">DNK57_01995</name>
</gene>
<dbReference type="RefSeq" id="WP_192961378.1">
    <property type="nucleotide sequence ID" value="NZ_QKOF01000003.1"/>
</dbReference>
<evidence type="ECO:0000259" key="1">
    <source>
        <dbReference type="Pfam" id="PF10668"/>
    </source>
</evidence>
<feature type="domain" description="PBSX phage terminase small subunit-like N-terminal" evidence="1">
    <location>
        <begin position="107"/>
        <end position="147"/>
    </location>
</feature>
<protein>
    <recommendedName>
        <fullName evidence="1">PBSX phage terminase small subunit-like N-terminal domain-containing protein</fullName>
    </recommendedName>
</protein>
<reference evidence="2" key="1">
    <citation type="submission" date="2018-06" db="EMBL/GenBank/DDBJ databases">
        <title>Draft genome sequence of Methanothermobacter thermautotrophicus Strain WHS, a thermophilic, hydrogenotrophic methanogen isolated from Washburn Hot Springs in Yellowstone National Park, USA.</title>
        <authorList>
            <person name="Mckay L.J."/>
            <person name="Klingelsmith K."/>
            <person name="Inskeep W.P."/>
            <person name="Fields M.W."/>
        </authorList>
    </citation>
    <scope>NUCLEOTIDE SEQUENCE</scope>
    <source>
        <strain evidence="2">WHS</strain>
    </source>
</reference>
<organism evidence="2 3">
    <name type="scientific">Methanothermobacter thermautotrophicus</name>
    <name type="common">Methanobacterium thermoformicicum</name>
    <dbReference type="NCBI Taxonomy" id="145262"/>
    <lineage>
        <taxon>Archaea</taxon>
        <taxon>Methanobacteriati</taxon>
        <taxon>Methanobacteriota</taxon>
        <taxon>Methanomada group</taxon>
        <taxon>Methanobacteria</taxon>
        <taxon>Methanobacteriales</taxon>
        <taxon>Methanobacteriaceae</taxon>
        <taxon>Methanothermobacter</taxon>
    </lineage>
</organism>
<dbReference type="InterPro" id="IPR018925">
    <property type="entry name" value="XtmA-like_N"/>
</dbReference>
<accession>A0A842YJD9</accession>
<dbReference type="Proteomes" id="UP000646659">
    <property type="component" value="Unassembled WGS sequence"/>
</dbReference>
<comment type="caution">
    <text evidence="2">The sequence shown here is derived from an EMBL/GenBank/DDBJ whole genome shotgun (WGS) entry which is preliminary data.</text>
</comment>
<sequence length="159" mass="18632">MQDFEQAVRCFERASSLASHLMSQIQEKEDEKDKQRENKILHQEILDTVKDDVLDNVDVKDGEISIKKEGDITIKAIVGLSEGLKKFPIEEQVWNLYITLRQQGVMRTTSVKAVARQLNVSQKKIWEWKKTYNWDEKEKQRVGEIEKSVEERINEEIAN</sequence>
<dbReference type="Pfam" id="PF10668">
    <property type="entry name" value="Phage_terminase"/>
    <property type="match status" value="1"/>
</dbReference>
<evidence type="ECO:0000313" key="3">
    <source>
        <dbReference type="Proteomes" id="UP000646659"/>
    </source>
</evidence>